<dbReference type="Proteomes" id="UP000026915">
    <property type="component" value="Chromosome 10"/>
</dbReference>
<organism evidence="2 3">
    <name type="scientific">Theobroma cacao</name>
    <name type="common">Cacao</name>
    <name type="synonym">Cocoa</name>
    <dbReference type="NCBI Taxonomy" id="3641"/>
    <lineage>
        <taxon>Eukaryota</taxon>
        <taxon>Viridiplantae</taxon>
        <taxon>Streptophyta</taxon>
        <taxon>Embryophyta</taxon>
        <taxon>Tracheophyta</taxon>
        <taxon>Spermatophyta</taxon>
        <taxon>Magnoliopsida</taxon>
        <taxon>eudicotyledons</taxon>
        <taxon>Gunneridae</taxon>
        <taxon>Pentapetalae</taxon>
        <taxon>rosids</taxon>
        <taxon>malvids</taxon>
        <taxon>Malvales</taxon>
        <taxon>Malvaceae</taxon>
        <taxon>Byttnerioideae</taxon>
        <taxon>Theobroma</taxon>
    </lineage>
</organism>
<feature type="transmembrane region" description="Helical" evidence="1">
    <location>
        <begin position="69"/>
        <end position="87"/>
    </location>
</feature>
<dbReference type="EMBL" id="CM001888">
    <property type="protein sequence ID" value="EOY17902.1"/>
    <property type="molecule type" value="Genomic_DNA"/>
</dbReference>
<dbReference type="Gramene" id="EOY17902">
    <property type="protein sequence ID" value="EOY17902"/>
    <property type="gene ID" value="TCM_042603"/>
</dbReference>
<evidence type="ECO:0000313" key="2">
    <source>
        <dbReference type="EMBL" id="EOY17902.1"/>
    </source>
</evidence>
<evidence type="ECO:0000313" key="3">
    <source>
        <dbReference type="Proteomes" id="UP000026915"/>
    </source>
</evidence>
<dbReference type="AlphaFoldDB" id="A0A061FMI5"/>
<proteinExistence type="predicted"/>
<gene>
    <name evidence="2" type="ORF">TCM_042603</name>
</gene>
<dbReference type="HOGENOM" id="CLU_1809692_0_0_1"/>
<keyword evidence="1" id="KW-0472">Membrane</keyword>
<keyword evidence="1" id="KW-0812">Transmembrane</keyword>
<keyword evidence="1" id="KW-1133">Transmembrane helix</keyword>
<keyword evidence="3" id="KW-1185">Reference proteome</keyword>
<name>A0A061FMI5_THECC</name>
<accession>A0A061FMI5</accession>
<dbReference type="InParanoid" id="A0A061FMI5"/>
<protein>
    <submittedName>
        <fullName evidence="2">Uncharacterized protein</fullName>
    </submittedName>
</protein>
<sequence>MLTFSLTLREYVSLFFFLFFSFFFSLMGTGKNMIFTFFFFHMSSNPSEILPYGLEELCRQIGIPQMKKLFTVFVFFSICHCGIYSYTPPLLYCAAAAVATMMKGQPSALPMSHLHHSSRMVSPQLEMLLTSNHLLLGKKHQTG</sequence>
<feature type="transmembrane region" description="Helical" evidence="1">
    <location>
        <begin position="12"/>
        <end position="40"/>
    </location>
</feature>
<evidence type="ECO:0000256" key="1">
    <source>
        <dbReference type="SAM" id="Phobius"/>
    </source>
</evidence>
<reference evidence="2 3" key="1">
    <citation type="journal article" date="2013" name="Genome Biol.">
        <title>The genome sequence of the most widely cultivated cacao type and its use to identify candidate genes regulating pod color.</title>
        <authorList>
            <person name="Motamayor J.C."/>
            <person name="Mockaitis K."/>
            <person name="Schmutz J."/>
            <person name="Haiminen N."/>
            <person name="Iii D.L."/>
            <person name="Cornejo O."/>
            <person name="Findley S.D."/>
            <person name="Zheng P."/>
            <person name="Utro F."/>
            <person name="Royaert S."/>
            <person name="Saski C."/>
            <person name="Jenkins J."/>
            <person name="Podicheti R."/>
            <person name="Zhao M."/>
            <person name="Scheffler B.E."/>
            <person name="Stack J.C."/>
            <person name="Feltus F.A."/>
            <person name="Mustiga G.M."/>
            <person name="Amores F."/>
            <person name="Phillips W."/>
            <person name="Marelli J.P."/>
            <person name="May G.D."/>
            <person name="Shapiro H."/>
            <person name="Ma J."/>
            <person name="Bustamante C.D."/>
            <person name="Schnell R.J."/>
            <person name="Main D."/>
            <person name="Gilbert D."/>
            <person name="Parida L."/>
            <person name="Kuhn D.N."/>
        </authorList>
    </citation>
    <scope>NUCLEOTIDE SEQUENCE [LARGE SCALE GENOMIC DNA]</scope>
    <source>
        <strain evidence="3">cv. Matina 1-6</strain>
    </source>
</reference>